<gene>
    <name evidence="1" type="ORF">BYL167_LOCUS38538</name>
</gene>
<dbReference type="AlphaFoldDB" id="A0A8S2YKU5"/>
<comment type="caution">
    <text evidence="1">The sequence shown here is derived from an EMBL/GenBank/DDBJ whole genome shotgun (WGS) entry which is preliminary data.</text>
</comment>
<evidence type="ECO:0000313" key="2">
    <source>
        <dbReference type="Proteomes" id="UP000681967"/>
    </source>
</evidence>
<reference evidence="1" key="1">
    <citation type="submission" date="2021-02" db="EMBL/GenBank/DDBJ databases">
        <authorList>
            <person name="Nowell W R."/>
        </authorList>
    </citation>
    <scope>NUCLEOTIDE SEQUENCE</scope>
</reference>
<feature type="non-terminal residue" evidence="1">
    <location>
        <position position="51"/>
    </location>
</feature>
<organism evidence="1 2">
    <name type="scientific">Rotaria magnacalcarata</name>
    <dbReference type="NCBI Taxonomy" id="392030"/>
    <lineage>
        <taxon>Eukaryota</taxon>
        <taxon>Metazoa</taxon>
        <taxon>Spiralia</taxon>
        <taxon>Gnathifera</taxon>
        <taxon>Rotifera</taxon>
        <taxon>Eurotatoria</taxon>
        <taxon>Bdelloidea</taxon>
        <taxon>Philodinida</taxon>
        <taxon>Philodinidae</taxon>
        <taxon>Rotaria</taxon>
    </lineage>
</organism>
<protein>
    <submittedName>
        <fullName evidence="1">Uncharacterized protein</fullName>
    </submittedName>
</protein>
<evidence type="ECO:0000313" key="1">
    <source>
        <dbReference type="EMBL" id="CAF4561722.1"/>
    </source>
</evidence>
<proteinExistence type="predicted"/>
<accession>A0A8S2YKU5</accession>
<sequence>MACPYARFVEHDNETSTTTEKITINGSTNNDALSQILSLTGYGSASCNKPE</sequence>
<dbReference type="Proteomes" id="UP000681967">
    <property type="component" value="Unassembled WGS sequence"/>
</dbReference>
<dbReference type="EMBL" id="CAJOBH010090296">
    <property type="protein sequence ID" value="CAF4561722.1"/>
    <property type="molecule type" value="Genomic_DNA"/>
</dbReference>
<name>A0A8S2YKU5_9BILA</name>